<proteinExistence type="predicted"/>
<gene>
    <name evidence="1" type="ORF">GGQ92_001767</name>
</gene>
<comment type="caution">
    <text evidence="1">The sequence shown here is derived from an EMBL/GenBank/DDBJ whole genome shotgun (WGS) entry which is preliminary data.</text>
</comment>
<reference evidence="1 2" key="1">
    <citation type="submission" date="2020-08" db="EMBL/GenBank/DDBJ databases">
        <title>Genomic Encyclopedia of Type Strains, Phase IV (KMG-IV): sequencing the most valuable type-strain genomes for metagenomic binning, comparative biology and taxonomic classification.</title>
        <authorList>
            <person name="Goeker M."/>
        </authorList>
    </citation>
    <scope>NUCLEOTIDE SEQUENCE [LARGE SCALE GENOMIC DNA]</scope>
    <source>
        <strain evidence="1 2">DSM 11805</strain>
    </source>
</reference>
<sequence length="378" mass="44036">MLLEKQVLHNRLRCLFIDSNERDKVYVSLHIGSGYGDRIIAKNGDMEWVGSGTTNILLNIRKNQMKAKRPDLNFQSIITMDTATLFVEVPVSEVEEITEIMLASLQWEDIEEEEFIEQKKASKRAFLENLDHVSFRAMMEIQAYAFPNRLFSVSLIEQDLEEVQFEDVLTLQQAFFHPDNSVLVICGDMNKINVKDKIEKQQMPYEKPKFPAKHVYKRAAELVDQEISQQANTSYFIGSLAFRSERIGFSLEEEHVFLQIIGEVIFKKDFQVEVNKDHASIIYQTSLKTRYKQALLATIWSKNKFEQAKAKVYERYRYVKDNDAGMYSFIYGQFAVKDLDLSQLLLEEEILGFDRFREYIDCVQNTMAETKIHYSNGG</sequence>
<dbReference type="GO" id="GO:0046872">
    <property type="term" value="F:metal ion binding"/>
    <property type="evidence" value="ECO:0007669"/>
    <property type="project" value="InterPro"/>
</dbReference>
<dbReference type="EMBL" id="JACHON010000006">
    <property type="protein sequence ID" value="MBB6512978.1"/>
    <property type="molecule type" value="Genomic_DNA"/>
</dbReference>
<dbReference type="Gene3D" id="3.30.830.10">
    <property type="entry name" value="Metalloenzyme, LuxS/M16 peptidase-like"/>
    <property type="match status" value="1"/>
</dbReference>
<dbReference type="Proteomes" id="UP000572212">
    <property type="component" value="Unassembled WGS sequence"/>
</dbReference>
<dbReference type="InterPro" id="IPR011249">
    <property type="entry name" value="Metalloenz_LuxS/M16"/>
</dbReference>
<dbReference type="AlphaFoldDB" id="A0A841RQR8"/>
<name>A0A841RQR8_9BACI</name>
<evidence type="ECO:0000313" key="2">
    <source>
        <dbReference type="Proteomes" id="UP000572212"/>
    </source>
</evidence>
<dbReference type="SUPFAM" id="SSF63411">
    <property type="entry name" value="LuxS/MPP-like metallohydrolase"/>
    <property type="match status" value="1"/>
</dbReference>
<dbReference type="RefSeq" id="WP_184247269.1">
    <property type="nucleotide sequence ID" value="NZ_BAAACU010000042.1"/>
</dbReference>
<organism evidence="1 2">
    <name type="scientific">Gracilibacillus halotolerans</name>
    <dbReference type="NCBI Taxonomy" id="74386"/>
    <lineage>
        <taxon>Bacteria</taxon>
        <taxon>Bacillati</taxon>
        <taxon>Bacillota</taxon>
        <taxon>Bacilli</taxon>
        <taxon>Bacillales</taxon>
        <taxon>Bacillaceae</taxon>
        <taxon>Gracilibacillus</taxon>
    </lineage>
</organism>
<evidence type="ECO:0000313" key="1">
    <source>
        <dbReference type="EMBL" id="MBB6512978.1"/>
    </source>
</evidence>
<protein>
    <submittedName>
        <fullName evidence="1">Uncharacterized protein</fullName>
    </submittedName>
</protein>
<keyword evidence="2" id="KW-1185">Reference proteome</keyword>
<accession>A0A841RQR8</accession>